<accession>A0A840E5Z7</accession>
<protein>
    <submittedName>
        <fullName evidence="3">BirA family biotin operon repressor/biotin-[acetyl-CoA-carboxylase] ligase</fullName>
        <ecNumber evidence="3">6.3.4.15</ecNumber>
    </submittedName>
</protein>
<dbReference type="Proteomes" id="UP000576209">
    <property type="component" value="Unassembled WGS sequence"/>
</dbReference>
<organism evidence="3 4">
    <name type="scientific">Neolewinella aquimaris</name>
    <dbReference type="NCBI Taxonomy" id="1835722"/>
    <lineage>
        <taxon>Bacteria</taxon>
        <taxon>Pseudomonadati</taxon>
        <taxon>Bacteroidota</taxon>
        <taxon>Saprospiria</taxon>
        <taxon>Saprospirales</taxon>
        <taxon>Lewinellaceae</taxon>
        <taxon>Neolewinella</taxon>
    </lineage>
</organism>
<proteinExistence type="predicted"/>
<dbReference type="InterPro" id="IPR004143">
    <property type="entry name" value="BPL_LPL_catalytic"/>
</dbReference>
<dbReference type="RefSeq" id="WP_183494848.1">
    <property type="nucleotide sequence ID" value="NZ_JACIFF010000002.1"/>
</dbReference>
<evidence type="ECO:0000259" key="2">
    <source>
        <dbReference type="PROSITE" id="PS51733"/>
    </source>
</evidence>
<dbReference type="EMBL" id="JACIFF010000002">
    <property type="protein sequence ID" value="MBB4078607.1"/>
    <property type="molecule type" value="Genomic_DNA"/>
</dbReference>
<name>A0A840E5Z7_9BACT</name>
<reference evidence="3 4" key="1">
    <citation type="submission" date="2020-08" db="EMBL/GenBank/DDBJ databases">
        <title>Genomic Encyclopedia of Type Strains, Phase IV (KMG-IV): sequencing the most valuable type-strain genomes for metagenomic binning, comparative biology and taxonomic classification.</title>
        <authorList>
            <person name="Goeker M."/>
        </authorList>
    </citation>
    <scope>NUCLEOTIDE SEQUENCE [LARGE SCALE GENOMIC DNA]</scope>
    <source>
        <strain evidence="3 4">DSM 105137</strain>
    </source>
</reference>
<evidence type="ECO:0000256" key="1">
    <source>
        <dbReference type="ARBA" id="ARBA00022598"/>
    </source>
</evidence>
<sequence length="258" mass="28144">MLIPKVARRFERTASTNTAMLEALNAGEKLNDGAVFITDDQSAGRGQGKNHWHATPGDNLTLSILVRPDHLAVDHLFVLNQFVSLALATAIEQLLPARLAATVRIKWPNDIYVGDRKIAGILIQNGLRGSRIQWSVIGIGLNVNENSFPPELAHSATSLRILTGTPVALEPVLQVLFAEFTRLYPLTSGSEQGQLAAAYHANLYRLEEWAVYREVATAREFRGRIAGVTGAGRLRVQLADGTVPSFDLQSLRFVSSPA</sequence>
<dbReference type="CDD" id="cd16442">
    <property type="entry name" value="BPL"/>
    <property type="match status" value="1"/>
</dbReference>
<dbReference type="Gene3D" id="3.30.930.10">
    <property type="entry name" value="Bira Bifunctional Protein, Domain 2"/>
    <property type="match status" value="1"/>
</dbReference>
<dbReference type="NCBIfam" id="TIGR00121">
    <property type="entry name" value="birA_ligase"/>
    <property type="match status" value="1"/>
</dbReference>
<dbReference type="AlphaFoldDB" id="A0A840E5Z7"/>
<dbReference type="PROSITE" id="PS51733">
    <property type="entry name" value="BPL_LPL_CATALYTIC"/>
    <property type="match status" value="1"/>
</dbReference>
<dbReference type="InterPro" id="IPR004408">
    <property type="entry name" value="Biotin_CoA_COase_ligase"/>
</dbReference>
<dbReference type="GO" id="GO:0005737">
    <property type="term" value="C:cytoplasm"/>
    <property type="evidence" value="ECO:0007669"/>
    <property type="project" value="TreeGrafter"/>
</dbReference>
<keyword evidence="1 3" id="KW-0436">Ligase</keyword>
<feature type="domain" description="BPL/LPL catalytic" evidence="2">
    <location>
        <begin position="1"/>
        <end position="188"/>
    </location>
</feature>
<dbReference type="SUPFAM" id="SSF55681">
    <property type="entry name" value="Class II aaRS and biotin synthetases"/>
    <property type="match status" value="1"/>
</dbReference>
<dbReference type="PANTHER" id="PTHR12835">
    <property type="entry name" value="BIOTIN PROTEIN LIGASE"/>
    <property type="match status" value="1"/>
</dbReference>
<dbReference type="InterPro" id="IPR045864">
    <property type="entry name" value="aa-tRNA-synth_II/BPL/LPL"/>
</dbReference>
<comment type="caution">
    <text evidence="3">The sequence shown here is derived from an EMBL/GenBank/DDBJ whole genome shotgun (WGS) entry which is preliminary data.</text>
</comment>
<dbReference type="Pfam" id="PF03099">
    <property type="entry name" value="BPL_LplA_LipB"/>
    <property type="match status" value="1"/>
</dbReference>
<evidence type="ECO:0000313" key="4">
    <source>
        <dbReference type="Proteomes" id="UP000576209"/>
    </source>
</evidence>
<dbReference type="EC" id="6.3.4.15" evidence="3"/>
<evidence type="ECO:0000313" key="3">
    <source>
        <dbReference type="EMBL" id="MBB4078607.1"/>
    </source>
</evidence>
<dbReference type="GO" id="GO:0004077">
    <property type="term" value="F:biotin--[biotin carboxyl-carrier protein] ligase activity"/>
    <property type="evidence" value="ECO:0007669"/>
    <property type="project" value="UniProtKB-EC"/>
</dbReference>
<dbReference type="PANTHER" id="PTHR12835:SF5">
    <property type="entry name" value="BIOTIN--PROTEIN LIGASE"/>
    <property type="match status" value="1"/>
</dbReference>
<gene>
    <name evidence="3" type="ORF">GGR28_001220</name>
</gene>
<keyword evidence="4" id="KW-1185">Reference proteome</keyword>